<dbReference type="InterPro" id="IPR008139">
    <property type="entry name" value="SaposinB_dom"/>
</dbReference>
<organism evidence="4 5">
    <name type="scientific">Strongyloides venezuelensis</name>
    <name type="common">Threadworm</name>
    <dbReference type="NCBI Taxonomy" id="75913"/>
    <lineage>
        <taxon>Eukaryota</taxon>
        <taxon>Metazoa</taxon>
        <taxon>Ecdysozoa</taxon>
        <taxon>Nematoda</taxon>
        <taxon>Chromadorea</taxon>
        <taxon>Rhabditida</taxon>
        <taxon>Tylenchina</taxon>
        <taxon>Panagrolaimomorpha</taxon>
        <taxon>Strongyloidoidea</taxon>
        <taxon>Strongyloididae</taxon>
        <taxon>Strongyloides</taxon>
    </lineage>
</organism>
<sequence>MREGHIYILSLIPTIILSLLIYASNGDKTTSKENNGSMESVESFTCDVCHYAVVVCEKGYDESYNAINYQMLQYCQNLGRYASNCKEISQEYLFKIYSAVHNPSIKNEQICLINALCSDDDDFNNDY</sequence>
<accession>A0A0K0EXX7</accession>
<dbReference type="SUPFAM" id="SSF47862">
    <property type="entry name" value="Saposin"/>
    <property type="match status" value="1"/>
</dbReference>
<keyword evidence="2" id="KW-1133">Transmembrane helix</keyword>
<protein>
    <submittedName>
        <fullName evidence="5">Saposin B-type domain-containing protein</fullName>
    </submittedName>
</protein>
<reference evidence="4" key="1">
    <citation type="submission" date="2014-07" db="EMBL/GenBank/DDBJ databases">
        <authorList>
            <person name="Martin A.A"/>
            <person name="De Silva N."/>
        </authorList>
    </citation>
    <scope>NUCLEOTIDE SEQUENCE</scope>
</reference>
<keyword evidence="2" id="KW-0812">Transmembrane</keyword>
<evidence type="ECO:0000256" key="1">
    <source>
        <dbReference type="ARBA" id="ARBA00023157"/>
    </source>
</evidence>
<evidence type="ECO:0000313" key="4">
    <source>
        <dbReference type="Proteomes" id="UP000035680"/>
    </source>
</evidence>
<keyword evidence="4" id="KW-1185">Reference proteome</keyword>
<dbReference type="Proteomes" id="UP000035680">
    <property type="component" value="Unassembled WGS sequence"/>
</dbReference>
<dbReference type="Gene3D" id="1.10.225.10">
    <property type="entry name" value="Saposin-like"/>
    <property type="match status" value="1"/>
</dbReference>
<proteinExistence type="predicted"/>
<name>A0A0K0EXX7_STRVS</name>
<keyword evidence="2" id="KW-0472">Membrane</keyword>
<evidence type="ECO:0000313" key="5">
    <source>
        <dbReference type="WBParaSite" id="SVE_0138400.1"/>
    </source>
</evidence>
<dbReference type="AlphaFoldDB" id="A0A0K0EXX7"/>
<feature type="domain" description="Saposin B-type" evidence="3">
    <location>
        <begin position="42"/>
        <end position="121"/>
    </location>
</feature>
<reference evidence="5" key="2">
    <citation type="submission" date="2015-08" db="UniProtKB">
        <authorList>
            <consortium name="WormBaseParasite"/>
        </authorList>
    </citation>
    <scope>IDENTIFICATION</scope>
</reference>
<dbReference type="PROSITE" id="PS50015">
    <property type="entry name" value="SAP_B"/>
    <property type="match status" value="1"/>
</dbReference>
<feature type="transmembrane region" description="Helical" evidence="2">
    <location>
        <begin position="6"/>
        <end position="23"/>
    </location>
</feature>
<dbReference type="InterPro" id="IPR011001">
    <property type="entry name" value="Saposin-like"/>
</dbReference>
<evidence type="ECO:0000259" key="3">
    <source>
        <dbReference type="PROSITE" id="PS50015"/>
    </source>
</evidence>
<keyword evidence="1" id="KW-1015">Disulfide bond</keyword>
<dbReference type="WBParaSite" id="SVE_0138400.1">
    <property type="protein sequence ID" value="SVE_0138400.1"/>
    <property type="gene ID" value="SVE_0138400"/>
</dbReference>
<evidence type="ECO:0000256" key="2">
    <source>
        <dbReference type="SAM" id="Phobius"/>
    </source>
</evidence>